<dbReference type="Proteomes" id="UP000814128">
    <property type="component" value="Unassembled WGS sequence"/>
</dbReference>
<sequence>LCAWVNVNGEFDAYALIDTGSTTTTISPATVDLASVDRIQLKDPATLQLGCVGSRSKINFGAYPRISIGPLSNEKIYADVVNIDRYDMIIGTPFLHQYGCVIDFAGRTFTIRGEVVP</sequence>
<dbReference type="EMBL" id="MU274291">
    <property type="protein sequence ID" value="KAI0026680.1"/>
    <property type="molecule type" value="Genomic_DNA"/>
</dbReference>
<gene>
    <name evidence="1" type="ORF">K488DRAFT_21224</name>
</gene>
<evidence type="ECO:0000313" key="2">
    <source>
        <dbReference type="Proteomes" id="UP000814128"/>
    </source>
</evidence>
<accession>A0ACB8Q5F3</accession>
<comment type="caution">
    <text evidence="1">The sequence shown here is derived from an EMBL/GenBank/DDBJ whole genome shotgun (WGS) entry which is preliminary data.</text>
</comment>
<reference evidence="1" key="1">
    <citation type="submission" date="2021-02" db="EMBL/GenBank/DDBJ databases">
        <authorList>
            <consortium name="DOE Joint Genome Institute"/>
            <person name="Ahrendt S."/>
            <person name="Looney B.P."/>
            <person name="Miyauchi S."/>
            <person name="Morin E."/>
            <person name="Drula E."/>
            <person name="Courty P.E."/>
            <person name="Chicoki N."/>
            <person name="Fauchery L."/>
            <person name="Kohler A."/>
            <person name="Kuo A."/>
            <person name="Labutti K."/>
            <person name="Pangilinan J."/>
            <person name="Lipzen A."/>
            <person name="Riley R."/>
            <person name="Andreopoulos W."/>
            <person name="He G."/>
            <person name="Johnson J."/>
            <person name="Barry K.W."/>
            <person name="Grigoriev I.V."/>
            <person name="Nagy L."/>
            <person name="Hibbett D."/>
            <person name="Henrissat B."/>
            <person name="Matheny P.B."/>
            <person name="Labbe J."/>
            <person name="Martin F."/>
        </authorList>
    </citation>
    <scope>NUCLEOTIDE SEQUENCE</scope>
    <source>
        <strain evidence="1">EC-137</strain>
    </source>
</reference>
<name>A0ACB8Q5F3_9AGAM</name>
<evidence type="ECO:0000313" key="1">
    <source>
        <dbReference type="EMBL" id="KAI0026680.1"/>
    </source>
</evidence>
<protein>
    <submittedName>
        <fullName evidence="1">Uncharacterized protein</fullName>
    </submittedName>
</protein>
<feature type="non-terminal residue" evidence="1">
    <location>
        <position position="1"/>
    </location>
</feature>
<reference evidence="1" key="2">
    <citation type="journal article" date="2022" name="New Phytol.">
        <title>Evolutionary transition to the ectomycorrhizal habit in the genomes of a hyperdiverse lineage of mushroom-forming fungi.</title>
        <authorList>
            <person name="Looney B."/>
            <person name="Miyauchi S."/>
            <person name="Morin E."/>
            <person name="Drula E."/>
            <person name="Courty P.E."/>
            <person name="Kohler A."/>
            <person name="Kuo A."/>
            <person name="LaButti K."/>
            <person name="Pangilinan J."/>
            <person name="Lipzen A."/>
            <person name="Riley R."/>
            <person name="Andreopoulos W."/>
            <person name="He G."/>
            <person name="Johnson J."/>
            <person name="Nolan M."/>
            <person name="Tritt A."/>
            <person name="Barry K.W."/>
            <person name="Grigoriev I.V."/>
            <person name="Nagy L.G."/>
            <person name="Hibbett D."/>
            <person name="Henrissat B."/>
            <person name="Matheny P.B."/>
            <person name="Labbe J."/>
            <person name="Martin F.M."/>
        </authorList>
    </citation>
    <scope>NUCLEOTIDE SEQUENCE</scope>
    <source>
        <strain evidence="1">EC-137</strain>
    </source>
</reference>
<feature type="non-terminal residue" evidence="1">
    <location>
        <position position="117"/>
    </location>
</feature>
<proteinExistence type="predicted"/>
<keyword evidence="2" id="KW-1185">Reference proteome</keyword>
<organism evidence="1 2">
    <name type="scientific">Vararia minispora EC-137</name>
    <dbReference type="NCBI Taxonomy" id="1314806"/>
    <lineage>
        <taxon>Eukaryota</taxon>
        <taxon>Fungi</taxon>
        <taxon>Dikarya</taxon>
        <taxon>Basidiomycota</taxon>
        <taxon>Agaricomycotina</taxon>
        <taxon>Agaricomycetes</taxon>
        <taxon>Russulales</taxon>
        <taxon>Lachnocladiaceae</taxon>
        <taxon>Vararia</taxon>
    </lineage>
</organism>